<dbReference type="Gene3D" id="3.40.50.720">
    <property type="entry name" value="NAD(P)-binding Rossmann-like Domain"/>
    <property type="match status" value="1"/>
</dbReference>
<organism evidence="3 4">
    <name type="scientific">Halothermothrix orenii (strain H 168 / OCM 544 / DSM 9562)</name>
    <dbReference type="NCBI Taxonomy" id="373903"/>
    <lineage>
        <taxon>Bacteria</taxon>
        <taxon>Bacillati</taxon>
        <taxon>Bacillota</taxon>
        <taxon>Clostridia</taxon>
        <taxon>Halanaerobiales</taxon>
        <taxon>Halothermotrichaceae</taxon>
        <taxon>Halothermothrix</taxon>
    </lineage>
</organism>
<dbReference type="OrthoDB" id="142826at2"/>
<reference evidence="3 4" key="1">
    <citation type="journal article" date="2009" name="PLoS ONE">
        <title>Genome analysis of the anaerobic thermohalophilic bacterium Halothermothrix orenii.</title>
        <authorList>
            <person name="Mavromatis K."/>
            <person name="Ivanova N."/>
            <person name="Anderson I."/>
            <person name="Lykidis A."/>
            <person name="Hooper S.D."/>
            <person name="Sun H."/>
            <person name="Kunin V."/>
            <person name="Lapidus A."/>
            <person name="Hugenholtz P."/>
            <person name="Patel B."/>
            <person name="Kyrpides N.C."/>
        </authorList>
    </citation>
    <scope>NUCLEOTIDE SEQUENCE [LARGE SCALE GENOMIC DNA]</scope>
    <source>
        <strain evidence="4">H 168 / OCM 544 / DSM 9562</strain>
    </source>
</reference>
<name>B8D171_HALOH</name>
<comment type="similarity">
    <text evidence="1">Belongs to the NAD(P)-dependent epimerase/dehydratase family.</text>
</comment>
<evidence type="ECO:0000313" key="3">
    <source>
        <dbReference type="EMBL" id="ACL71023.1"/>
    </source>
</evidence>
<dbReference type="KEGG" id="hor:Hore_22780"/>
<dbReference type="STRING" id="373903.Hore_22780"/>
<dbReference type="PANTHER" id="PTHR43000">
    <property type="entry name" value="DTDP-D-GLUCOSE 4,6-DEHYDRATASE-RELATED"/>
    <property type="match status" value="1"/>
</dbReference>
<evidence type="ECO:0000259" key="2">
    <source>
        <dbReference type="Pfam" id="PF01370"/>
    </source>
</evidence>
<dbReference type="RefSeq" id="WP_015923992.1">
    <property type="nucleotide sequence ID" value="NC_011899.1"/>
</dbReference>
<evidence type="ECO:0000313" key="4">
    <source>
        <dbReference type="Proteomes" id="UP000000719"/>
    </source>
</evidence>
<dbReference type="InterPro" id="IPR036291">
    <property type="entry name" value="NAD(P)-bd_dom_sf"/>
</dbReference>
<dbReference type="Proteomes" id="UP000000719">
    <property type="component" value="Chromosome"/>
</dbReference>
<dbReference type="EMBL" id="CP001098">
    <property type="protein sequence ID" value="ACL71023.1"/>
    <property type="molecule type" value="Genomic_DNA"/>
</dbReference>
<dbReference type="SUPFAM" id="SSF51735">
    <property type="entry name" value="NAD(P)-binding Rossmann-fold domains"/>
    <property type="match status" value="1"/>
</dbReference>
<protein>
    <submittedName>
        <fullName evidence="3">Nucleoside-diphosphate-sugar epimerase</fullName>
    </submittedName>
</protein>
<dbReference type="eggNOG" id="COG1087">
    <property type="taxonomic scope" value="Bacteria"/>
</dbReference>
<dbReference type="CDD" id="cd05256">
    <property type="entry name" value="UDP_AE_SDR_e"/>
    <property type="match status" value="1"/>
</dbReference>
<accession>B8D171</accession>
<dbReference type="AlphaFoldDB" id="B8D171"/>
<dbReference type="Pfam" id="PF01370">
    <property type="entry name" value="Epimerase"/>
    <property type="match status" value="1"/>
</dbReference>
<dbReference type="HOGENOM" id="CLU_007383_1_7_9"/>
<keyword evidence="4" id="KW-1185">Reference proteome</keyword>
<feature type="domain" description="NAD-dependent epimerase/dehydratase" evidence="2">
    <location>
        <begin position="3"/>
        <end position="233"/>
    </location>
</feature>
<dbReference type="InterPro" id="IPR001509">
    <property type="entry name" value="Epimerase_deHydtase"/>
</dbReference>
<proteinExistence type="inferred from homology"/>
<sequence>MIILATGGAGFIGSNIVDKLINIGHDVVVVDNLSTGYKTNLNSTAKFYKVDIISSDIEDIIKKEKITHVIHHAAQIDVQRSVKDPIFDADNNIKGTINLLEACRKNNVEKIIYASSAAVYGEPDYLPIDESHPIKAMSPYGISKHTPEHYIKMYGELYDLKYTILRYANVYGPRQDPKGEGGVVSIFTDKMVNGEQPAIYGDGKQTRDFIYVEDIVAANLKALNRGDNQIVNISTRTQTSVIELFKTMKDILKMDIEPIFNRERPGDIRHSYLDNSRAKEVLDWAPRYDLKSGLTRTISYYARQLGLDEVATTLEESL</sequence>
<evidence type="ECO:0000256" key="1">
    <source>
        <dbReference type="ARBA" id="ARBA00007637"/>
    </source>
</evidence>
<gene>
    <name evidence="3" type="ordered locus">Hore_22780</name>
</gene>